<accession>A0A1V0M5R3</accession>
<protein>
    <submittedName>
        <fullName evidence="2">Uncharacterized protein</fullName>
    </submittedName>
</protein>
<name>A0A1V0M5R3_PSEAI</name>
<keyword evidence="1" id="KW-0472">Membrane</keyword>
<evidence type="ECO:0000313" key="2">
    <source>
        <dbReference type="EMBL" id="ARD70227.1"/>
    </source>
</evidence>
<sequence length="90" mass="9937">MSATTKPSTPKKRGAMGGGWVVLSIFTPVAILMLVASQFPSMIDRRIQVKKSQERLAQEAMPPALSTIEVVLSDGNRQQKRREDEGVRVK</sequence>
<keyword evidence="1" id="KW-1133">Transmembrane helix</keyword>
<evidence type="ECO:0000256" key="1">
    <source>
        <dbReference type="SAM" id="Phobius"/>
    </source>
</evidence>
<dbReference type="RefSeq" id="WP_143494020.1">
    <property type="nucleotide sequence ID" value="NZ_MT732180.1"/>
</dbReference>
<organism evidence="2">
    <name type="scientific">Pseudomonas aeruginosa</name>
    <dbReference type="NCBI Taxonomy" id="287"/>
    <lineage>
        <taxon>Bacteria</taxon>
        <taxon>Pseudomonadati</taxon>
        <taxon>Pseudomonadota</taxon>
        <taxon>Gammaproteobacteria</taxon>
        <taxon>Pseudomonadales</taxon>
        <taxon>Pseudomonadaceae</taxon>
        <taxon>Pseudomonas</taxon>
    </lineage>
</organism>
<dbReference type="AlphaFoldDB" id="A0A1V0M5R3"/>
<proteinExistence type="predicted"/>
<dbReference type="EMBL" id="KY494864">
    <property type="protein sequence ID" value="ARD70227.1"/>
    <property type="molecule type" value="Genomic_DNA"/>
</dbReference>
<feature type="transmembrane region" description="Helical" evidence="1">
    <location>
        <begin position="20"/>
        <end position="43"/>
    </location>
</feature>
<keyword evidence="1" id="KW-0812">Transmembrane</keyword>
<reference evidence="2" key="1">
    <citation type="submission" date="2017-01" db="EMBL/GenBank/DDBJ databases">
        <title>Complete nucleotide sequence of an IncP-2 blaVIM-2-harboring megaplasmid from Pseudomonas aeruginosa.</title>
        <authorList>
            <person name="Botelho J."/>
            <person name="Grosso F."/>
            <person name="Mabrouk A."/>
            <person name="Peixe L."/>
        </authorList>
    </citation>
    <scope>NUCLEOTIDE SEQUENCE</scope>
    <source>
        <strain evidence="2">FFUP_PS_37</strain>
        <plasmid evidence="2">pJB37</plasmid>
    </source>
</reference>
<geneLocation type="plasmid" evidence="2">
    <name>pJB37</name>
</geneLocation>
<keyword evidence="2" id="KW-0614">Plasmid</keyword>